<dbReference type="SMART" id="SM00283">
    <property type="entry name" value="MA"/>
    <property type="match status" value="1"/>
</dbReference>
<feature type="domain" description="Methyl-accepting transducer" evidence="9">
    <location>
        <begin position="354"/>
        <end position="583"/>
    </location>
</feature>
<accession>A0A0B6S154</accession>
<evidence type="ECO:0000259" key="10">
    <source>
        <dbReference type="PROSITE" id="PS50885"/>
    </source>
</evidence>
<name>A0A0B6S154_BURPL</name>
<dbReference type="GO" id="GO:0006935">
    <property type="term" value="P:chemotaxis"/>
    <property type="evidence" value="ECO:0007669"/>
    <property type="project" value="InterPro"/>
</dbReference>
<dbReference type="GO" id="GO:0007165">
    <property type="term" value="P:signal transduction"/>
    <property type="evidence" value="ECO:0007669"/>
    <property type="project" value="UniProtKB-KW"/>
</dbReference>
<feature type="transmembrane region" description="Helical" evidence="8">
    <location>
        <begin position="271"/>
        <end position="293"/>
    </location>
</feature>
<dbReference type="InterPro" id="IPR051310">
    <property type="entry name" value="MCP_chemotaxis"/>
</dbReference>
<dbReference type="Pfam" id="PF00015">
    <property type="entry name" value="MCPsignal"/>
    <property type="match status" value="1"/>
</dbReference>
<dbReference type="GO" id="GO:0005886">
    <property type="term" value="C:plasma membrane"/>
    <property type="evidence" value="ECO:0007669"/>
    <property type="project" value="UniProtKB-SubCell"/>
</dbReference>
<evidence type="ECO:0000256" key="5">
    <source>
        <dbReference type="ARBA" id="ARBA00023136"/>
    </source>
</evidence>
<dbReference type="Pfam" id="PF02743">
    <property type="entry name" value="dCache_1"/>
    <property type="match status" value="1"/>
</dbReference>
<dbReference type="InterPro" id="IPR003660">
    <property type="entry name" value="HAMP_dom"/>
</dbReference>
<dbReference type="PANTHER" id="PTHR43531">
    <property type="entry name" value="PROTEIN ICFG"/>
    <property type="match status" value="1"/>
</dbReference>
<dbReference type="SMART" id="SM00304">
    <property type="entry name" value="HAMP"/>
    <property type="match status" value="1"/>
</dbReference>
<dbReference type="HOGENOM" id="CLU_000445_107_12_4"/>
<evidence type="ECO:0000256" key="2">
    <source>
        <dbReference type="ARBA" id="ARBA00022475"/>
    </source>
</evidence>
<dbReference type="InterPro" id="IPR004089">
    <property type="entry name" value="MCPsignal_dom"/>
</dbReference>
<evidence type="ECO:0000256" key="3">
    <source>
        <dbReference type="ARBA" id="ARBA00022692"/>
    </source>
</evidence>
<dbReference type="EMBL" id="CP002581">
    <property type="protein sequence ID" value="AJK49358.1"/>
    <property type="molecule type" value="Genomic_DNA"/>
</dbReference>
<dbReference type="CDD" id="cd06225">
    <property type="entry name" value="HAMP"/>
    <property type="match status" value="1"/>
</dbReference>
<dbReference type="GO" id="GO:0004888">
    <property type="term" value="F:transmembrane signaling receptor activity"/>
    <property type="evidence" value="ECO:0007669"/>
    <property type="project" value="InterPro"/>
</dbReference>
<dbReference type="KEGG" id="bgp:BGL_2c12890"/>
<dbReference type="InterPro" id="IPR029151">
    <property type="entry name" value="Sensor-like_sf"/>
</dbReference>
<dbReference type="PROSITE" id="PS50111">
    <property type="entry name" value="CHEMOTAXIS_TRANSDUC_2"/>
    <property type="match status" value="1"/>
</dbReference>
<keyword evidence="3 8" id="KW-0812">Transmembrane</keyword>
<evidence type="ECO:0000256" key="8">
    <source>
        <dbReference type="SAM" id="Phobius"/>
    </source>
</evidence>
<feature type="domain" description="HAMP" evidence="10">
    <location>
        <begin position="295"/>
        <end position="349"/>
    </location>
</feature>
<evidence type="ECO:0000313" key="12">
    <source>
        <dbReference type="Proteomes" id="UP000031838"/>
    </source>
</evidence>
<dbReference type="SUPFAM" id="SSF103190">
    <property type="entry name" value="Sensory domain-like"/>
    <property type="match status" value="1"/>
</dbReference>
<evidence type="ECO:0000256" key="6">
    <source>
        <dbReference type="ARBA" id="ARBA00029447"/>
    </source>
</evidence>
<keyword evidence="2" id="KW-1003">Cell membrane</keyword>
<dbReference type="InterPro" id="IPR004090">
    <property type="entry name" value="Chemotax_Me-accpt_rcpt"/>
</dbReference>
<keyword evidence="4 8" id="KW-1133">Transmembrane helix</keyword>
<reference evidence="12" key="1">
    <citation type="submission" date="2011-03" db="EMBL/GenBank/DDBJ databases">
        <authorList>
            <person name="Voget S."/>
            <person name="Streit W.R."/>
            <person name="Jaeger K.E."/>
            <person name="Daniel R."/>
        </authorList>
    </citation>
    <scope>NUCLEOTIDE SEQUENCE [LARGE SCALE GENOMIC DNA]</scope>
    <source>
        <strain evidence="12">PG1</strain>
    </source>
</reference>
<dbReference type="CDD" id="cd12912">
    <property type="entry name" value="PDC2_MCP_like"/>
    <property type="match status" value="1"/>
</dbReference>
<dbReference type="AlphaFoldDB" id="A0A0B6S154"/>
<comment type="subcellular location">
    <subcellularLocation>
        <location evidence="1">Cell membrane</location>
        <topology evidence="1">Multi-pass membrane protein</topology>
    </subcellularLocation>
</comment>
<evidence type="ECO:0000256" key="7">
    <source>
        <dbReference type="PROSITE-ProRule" id="PRU00284"/>
    </source>
</evidence>
<dbReference type="PROSITE" id="PS50885">
    <property type="entry name" value="HAMP"/>
    <property type="match status" value="1"/>
</dbReference>
<evidence type="ECO:0000256" key="4">
    <source>
        <dbReference type="ARBA" id="ARBA00022989"/>
    </source>
</evidence>
<dbReference type="PRINTS" id="PR00260">
    <property type="entry name" value="CHEMTRNSDUCR"/>
</dbReference>
<gene>
    <name evidence="11" type="primary">tar2</name>
    <name evidence="11" type="ORF">BGL_2c12890</name>
</gene>
<dbReference type="PANTHER" id="PTHR43531:SF16">
    <property type="entry name" value="METHYL-ACCEPTING CHEMOTAXIS PROTEIN II"/>
    <property type="match status" value="1"/>
</dbReference>
<keyword evidence="7" id="KW-0807">Transducer</keyword>
<organism evidence="11 12">
    <name type="scientific">Burkholderia plantarii</name>
    <dbReference type="NCBI Taxonomy" id="41899"/>
    <lineage>
        <taxon>Bacteria</taxon>
        <taxon>Pseudomonadati</taxon>
        <taxon>Pseudomonadota</taxon>
        <taxon>Betaproteobacteria</taxon>
        <taxon>Burkholderiales</taxon>
        <taxon>Burkholderiaceae</taxon>
        <taxon>Burkholderia</taxon>
    </lineage>
</organism>
<proteinExistence type="inferred from homology"/>
<dbReference type="Proteomes" id="UP000031838">
    <property type="component" value="Chromosome 2"/>
</dbReference>
<reference evidence="11 12" key="2">
    <citation type="journal article" date="2016" name="Appl. Microbiol. Biotechnol.">
        <title>Mutations improving production and secretion of extracellular lipase by Burkholderia glumae PG1.</title>
        <authorList>
            <person name="Knapp A."/>
            <person name="Voget S."/>
            <person name="Gao R."/>
            <person name="Zaburannyi N."/>
            <person name="Krysciak D."/>
            <person name="Breuer M."/>
            <person name="Hauer B."/>
            <person name="Streit W.R."/>
            <person name="Muller R."/>
            <person name="Daniel R."/>
            <person name="Jaeger K.E."/>
        </authorList>
    </citation>
    <scope>NUCLEOTIDE SEQUENCE [LARGE SCALE GENOMIC DNA]</scope>
    <source>
        <strain evidence="11 12">PG1</strain>
    </source>
</reference>
<dbReference type="InterPro" id="IPR033479">
    <property type="entry name" value="dCache_1"/>
</dbReference>
<dbReference type="RefSeq" id="WP_042627824.1">
    <property type="nucleotide sequence ID" value="NZ_CP002581.1"/>
</dbReference>
<evidence type="ECO:0000256" key="1">
    <source>
        <dbReference type="ARBA" id="ARBA00004651"/>
    </source>
</evidence>
<dbReference type="SUPFAM" id="SSF58104">
    <property type="entry name" value="Methyl-accepting chemotaxis protein (MCP) signaling domain"/>
    <property type="match status" value="1"/>
</dbReference>
<evidence type="ECO:0000259" key="9">
    <source>
        <dbReference type="PROSITE" id="PS50111"/>
    </source>
</evidence>
<dbReference type="CDD" id="cd11386">
    <property type="entry name" value="MCP_signal"/>
    <property type="match status" value="1"/>
</dbReference>
<dbReference type="FunFam" id="1.10.287.950:FF:000001">
    <property type="entry name" value="Methyl-accepting chemotaxis sensory transducer"/>
    <property type="match status" value="1"/>
</dbReference>
<evidence type="ECO:0000313" key="11">
    <source>
        <dbReference type="EMBL" id="AJK49358.1"/>
    </source>
</evidence>
<protein>
    <submittedName>
        <fullName evidence="11">Methyl-accepting chemotaxis protein II</fullName>
    </submittedName>
</protein>
<dbReference type="Gene3D" id="1.10.287.950">
    <property type="entry name" value="Methyl-accepting chemotaxis protein"/>
    <property type="match status" value="1"/>
</dbReference>
<keyword evidence="5 8" id="KW-0472">Membrane</keyword>
<sequence>MFSSLRARIVVASVAIVAFALCASTIIGYVVTRSSNLDNLNVNLSATAADNGSGVRDWVASKRRMIESLTDVATSADPVPTFRQIVAAGGFLNVYAGYPDKSWKFSDADGVPADYDPTARPWYRQAAEAGHTVVTTPYVDARTSRVVVTVAVPVLRDGQLKAVVSGDVTMDDVVANVKSIHPTPGSFAMLVDGTGHLVAHPDASLVGKPLADLSPDLANVPLATLDDASRPFVARIGGRDEWLRAQPIGGTDWRLVVAFDEQEATAATRSLLVTFAIVFVVIVLLASVIVVAITRTAFRRLSQVRDAMTAIGSGSGDLTQRLPADGRDEVADIARSFNAFVGKLHDVMREVRDAAESVRSAADEIAAGNVDLSSRTESAAASLEQTAASMEQITATVGQSASAAQQADERAGAAQQIASHGGEVVSKVVATMEKIEGASSRIGDIIGVIDGIAFQTNILALNAAVEAARAGEQGRGFAVVAQEVRSLAQRSAQAAREVKTLVETTVERVGEGAAQVRAAGATMDEIVGNVANVTTIISEIRHASGEQTRGIQEVNRAVTQLDEMVQQNAALVEQSTAAAAALQSQAKMLTATVGRFRVA</sequence>
<keyword evidence="12" id="KW-1185">Reference proteome</keyword>
<comment type="similarity">
    <text evidence="6">Belongs to the methyl-accepting chemotaxis (MCP) protein family.</text>
</comment>
<dbReference type="Pfam" id="PF00672">
    <property type="entry name" value="HAMP"/>
    <property type="match status" value="1"/>
</dbReference>
<dbReference type="Gene3D" id="3.30.450.20">
    <property type="entry name" value="PAS domain"/>
    <property type="match status" value="2"/>
</dbReference>